<keyword evidence="12" id="KW-0472">Membrane</keyword>
<evidence type="ECO:0000256" key="6">
    <source>
        <dbReference type="ARBA" id="ARBA00022723"/>
    </source>
</evidence>
<dbReference type="GO" id="GO:0004497">
    <property type="term" value="F:monooxygenase activity"/>
    <property type="evidence" value="ECO:0007669"/>
    <property type="project" value="UniProtKB-KW"/>
</dbReference>
<evidence type="ECO:0000256" key="8">
    <source>
        <dbReference type="ARBA" id="ARBA00022848"/>
    </source>
</evidence>
<keyword evidence="11 14" id="KW-0503">Monooxygenase</keyword>
<comment type="similarity">
    <text evidence="4 14">Belongs to the cytochrome P450 family.</text>
</comment>
<dbReference type="PRINTS" id="PR00385">
    <property type="entry name" value="P450"/>
</dbReference>
<comment type="cofactor">
    <cofactor evidence="1 13">
        <name>heme</name>
        <dbReference type="ChEBI" id="CHEBI:30413"/>
    </cofactor>
</comment>
<reference evidence="15" key="1">
    <citation type="submission" date="2020-05" db="UniProtKB">
        <authorList>
            <consortium name="EnsemblMetazoa"/>
        </authorList>
    </citation>
    <scope>IDENTIFICATION</scope>
    <source>
        <strain evidence="15">USDA</strain>
    </source>
</reference>
<dbReference type="PRINTS" id="PR00463">
    <property type="entry name" value="EP450I"/>
</dbReference>
<organism evidence="15 16">
    <name type="scientific">Stomoxys calcitrans</name>
    <name type="common">Stable fly</name>
    <name type="synonym">Conops calcitrans</name>
    <dbReference type="NCBI Taxonomy" id="35570"/>
    <lineage>
        <taxon>Eukaryota</taxon>
        <taxon>Metazoa</taxon>
        <taxon>Ecdysozoa</taxon>
        <taxon>Arthropoda</taxon>
        <taxon>Hexapoda</taxon>
        <taxon>Insecta</taxon>
        <taxon>Pterygota</taxon>
        <taxon>Neoptera</taxon>
        <taxon>Endopterygota</taxon>
        <taxon>Diptera</taxon>
        <taxon>Brachycera</taxon>
        <taxon>Muscomorpha</taxon>
        <taxon>Muscoidea</taxon>
        <taxon>Muscidae</taxon>
        <taxon>Stomoxys</taxon>
    </lineage>
</organism>
<accession>A0A1I8NVK2</accession>
<dbReference type="GO" id="GO:0016705">
    <property type="term" value="F:oxidoreductase activity, acting on paired donors, with incorporation or reduction of molecular oxygen"/>
    <property type="evidence" value="ECO:0007669"/>
    <property type="project" value="InterPro"/>
</dbReference>
<dbReference type="FunFam" id="1.10.630.10:FF:000042">
    <property type="entry name" value="Cytochrome P450"/>
    <property type="match status" value="1"/>
</dbReference>
<evidence type="ECO:0008006" key="17">
    <source>
        <dbReference type="Google" id="ProtNLM"/>
    </source>
</evidence>
<keyword evidence="10 13" id="KW-0408">Iron</keyword>
<evidence type="ECO:0000256" key="1">
    <source>
        <dbReference type="ARBA" id="ARBA00001971"/>
    </source>
</evidence>
<dbReference type="Proteomes" id="UP000095300">
    <property type="component" value="Unassembled WGS sequence"/>
</dbReference>
<evidence type="ECO:0000256" key="7">
    <source>
        <dbReference type="ARBA" id="ARBA00022824"/>
    </source>
</evidence>
<dbReference type="GO" id="GO:0020037">
    <property type="term" value="F:heme binding"/>
    <property type="evidence" value="ECO:0007669"/>
    <property type="project" value="InterPro"/>
</dbReference>
<dbReference type="KEGG" id="scac:106092111"/>
<dbReference type="InterPro" id="IPR050476">
    <property type="entry name" value="Insect_CytP450_Detox"/>
</dbReference>
<dbReference type="PANTHER" id="PTHR24292:SF45">
    <property type="entry name" value="CYTOCHROME P450 6G1-RELATED"/>
    <property type="match status" value="1"/>
</dbReference>
<dbReference type="VEuPathDB" id="VectorBase:SCAU002411"/>
<evidence type="ECO:0000256" key="13">
    <source>
        <dbReference type="PIRSR" id="PIRSR602401-1"/>
    </source>
</evidence>
<dbReference type="PANTHER" id="PTHR24292">
    <property type="entry name" value="CYTOCHROME P450"/>
    <property type="match status" value="1"/>
</dbReference>
<dbReference type="OrthoDB" id="2789670at2759"/>
<evidence type="ECO:0000256" key="12">
    <source>
        <dbReference type="ARBA" id="ARBA00023136"/>
    </source>
</evidence>
<keyword evidence="7" id="KW-0256">Endoplasmic reticulum</keyword>
<dbReference type="AlphaFoldDB" id="A0A1I8NVK2"/>
<evidence type="ECO:0000256" key="4">
    <source>
        <dbReference type="ARBA" id="ARBA00010617"/>
    </source>
</evidence>
<dbReference type="InterPro" id="IPR001128">
    <property type="entry name" value="Cyt_P450"/>
</dbReference>
<evidence type="ECO:0000313" key="16">
    <source>
        <dbReference type="Proteomes" id="UP000095300"/>
    </source>
</evidence>
<evidence type="ECO:0000256" key="2">
    <source>
        <dbReference type="ARBA" id="ARBA00004174"/>
    </source>
</evidence>
<dbReference type="EnsemblMetazoa" id="SCAU002411-RA">
    <property type="protein sequence ID" value="SCAU002411-PA"/>
    <property type="gene ID" value="SCAU002411"/>
</dbReference>
<dbReference type="InterPro" id="IPR036396">
    <property type="entry name" value="Cyt_P450_sf"/>
</dbReference>
<dbReference type="PROSITE" id="PS00086">
    <property type="entry name" value="CYTOCHROME_P450"/>
    <property type="match status" value="1"/>
</dbReference>
<dbReference type="InterPro" id="IPR002401">
    <property type="entry name" value="Cyt_P450_E_grp-I"/>
</dbReference>
<keyword evidence="8" id="KW-0492">Microsome</keyword>
<sequence>MFIFLIFAVAALALLALFRWYRKNFEYWKHYPLMPSVRGRIFSGNLLDILTFKTNFVFLMKDIYAETKFQNEPLVGIYALKPALLVRDPELIKSILIRDFDCFSNRFSQSHAEDPIGNLSLFLSRYDIWKDQRSKLSPAFSTGKMKLMYPLIQQVGENLEAYLHKQGDRFVCGFKELAYKYTIDTVSTTIFGFCSNSLENPQEEMNLASRKLSSANFRRGINFLIMGFLPELNKFLKPTFFYTESNEFVRRASDIAIEDREKTGIKRNDLIDLFVKLKAEAVTKGVDMIEFRDTIAGQMAVFLGGGTDTSSTTISNILLELAKQPQIQDRLRQEIRTAFMEGNGSISYDTLTSMEYLKMVIDETLRIYPIFPLLERQYLDPKGTGKPYSLKPYSDFEIPHGMAVYISAFGLQYDPKYWPDPEKFDPERFSPENKQSMNPMIYLPFSSGPRNCIGARLGYLQVSACIVHVLKNHYVKVCPQTDLNPDFNKTTFFLQTKGGIHLEVIRDYMCKQPMA</sequence>
<dbReference type="InterPro" id="IPR017972">
    <property type="entry name" value="Cyt_P450_CS"/>
</dbReference>
<evidence type="ECO:0000256" key="3">
    <source>
        <dbReference type="ARBA" id="ARBA00004406"/>
    </source>
</evidence>
<keyword evidence="9 14" id="KW-0560">Oxidoreductase</keyword>
<dbReference type="GO" id="GO:0005789">
    <property type="term" value="C:endoplasmic reticulum membrane"/>
    <property type="evidence" value="ECO:0007669"/>
    <property type="project" value="UniProtKB-SubCell"/>
</dbReference>
<gene>
    <name evidence="15" type="primary">106092111</name>
</gene>
<evidence type="ECO:0000256" key="5">
    <source>
        <dbReference type="ARBA" id="ARBA00022617"/>
    </source>
</evidence>
<evidence type="ECO:0000313" key="15">
    <source>
        <dbReference type="EnsemblMetazoa" id="SCAU002411-PA"/>
    </source>
</evidence>
<evidence type="ECO:0000256" key="14">
    <source>
        <dbReference type="RuleBase" id="RU000461"/>
    </source>
</evidence>
<dbReference type="CDD" id="cd11056">
    <property type="entry name" value="CYP6-like"/>
    <property type="match status" value="1"/>
</dbReference>
<keyword evidence="16" id="KW-1185">Reference proteome</keyword>
<evidence type="ECO:0000256" key="11">
    <source>
        <dbReference type="ARBA" id="ARBA00023033"/>
    </source>
</evidence>
<proteinExistence type="inferred from homology"/>
<dbReference type="Gene3D" id="1.10.630.10">
    <property type="entry name" value="Cytochrome P450"/>
    <property type="match status" value="1"/>
</dbReference>
<keyword evidence="5 13" id="KW-0349">Heme</keyword>
<feature type="binding site" description="axial binding residue" evidence="13">
    <location>
        <position position="452"/>
    </location>
    <ligand>
        <name>heme</name>
        <dbReference type="ChEBI" id="CHEBI:30413"/>
    </ligand>
    <ligandPart>
        <name>Fe</name>
        <dbReference type="ChEBI" id="CHEBI:18248"/>
    </ligandPart>
</feature>
<evidence type="ECO:0000256" key="10">
    <source>
        <dbReference type="ARBA" id="ARBA00023004"/>
    </source>
</evidence>
<name>A0A1I8NVK2_STOCA</name>
<keyword evidence="6 13" id="KW-0479">Metal-binding</keyword>
<dbReference type="GO" id="GO:0046701">
    <property type="term" value="P:insecticide catabolic process"/>
    <property type="evidence" value="ECO:0007669"/>
    <property type="project" value="TreeGrafter"/>
</dbReference>
<dbReference type="SUPFAM" id="SSF48264">
    <property type="entry name" value="Cytochrome P450"/>
    <property type="match status" value="1"/>
</dbReference>
<dbReference type="GO" id="GO:0005506">
    <property type="term" value="F:iron ion binding"/>
    <property type="evidence" value="ECO:0007669"/>
    <property type="project" value="InterPro"/>
</dbReference>
<evidence type="ECO:0000256" key="9">
    <source>
        <dbReference type="ARBA" id="ARBA00023002"/>
    </source>
</evidence>
<protein>
    <recommendedName>
        <fullName evidence="17">Cytochrome P450</fullName>
    </recommendedName>
</protein>
<dbReference type="GO" id="GO:0046680">
    <property type="term" value="P:response to DDT"/>
    <property type="evidence" value="ECO:0007669"/>
    <property type="project" value="TreeGrafter"/>
</dbReference>
<dbReference type="Pfam" id="PF00067">
    <property type="entry name" value="p450"/>
    <property type="match status" value="1"/>
</dbReference>
<comment type="subcellular location">
    <subcellularLocation>
        <location evidence="3">Endoplasmic reticulum membrane</location>
        <topology evidence="3">Peripheral membrane protein</topology>
    </subcellularLocation>
    <subcellularLocation>
        <location evidence="2">Microsome membrane</location>
        <topology evidence="2">Peripheral membrane protein</topology>
    </subcellularLocation>
</comment>
<dbReference type="STRING" id="35570.A0A1I8NVK2"/>